<dbReference type="InterPro" id="IPR026960">
    <property type="entry name" value="RVT-Znf"/>
</dbReference>
<evidence type="ECO:0000259" key="1">
    <source>
        <dbReference type="PROSITE" id="PS50879"/>
    </source>
</evidence>
<name>A0AAV9K127_9SOLN</name>
<dbReference type="Proteomes" id="UP001311915">
    <property type="component" value="Unassembled WGS sequence"/>
</dbReference>
<keyword evidence="3" id="KW-1185">Reference proteome</keyword>
<dbReference type="Gene3D" id="3.30.420.10">
    <property type="entry name" value="Ribonuclease H-like superfamily/Ribonuclease H"/>
    <property type="match status" value="1"/>
</dbReference>
<dbReference type="PANTHER" id="PTHR47723:SF24">
    <property type="entry name" value="RNASE H TYPE-1 DOMAIN-CONTAINING PROTEIN"/>
    <property type="match status" value="1"/>
</dbReference>
<dbReference type="CDD" id="cd06222">
    <property type="entry name" value="RNase_H_like"/>
    <property type="match status" value="1"/>
</dbReference>
<dbReference type="AlphaFoldDB" id="A0AAV9K127"/>
<dbReference type="Pfam" id="PF13966">
    <property type="entry name" value="zf-RVT"/>
    <property type="match status" value="1"/>
</dbReference>
<accession>A0AAV9K127</accession>
<dbReference type="GO" id="GO:0003676">
    <property type="term" value="F:nucleic acid binding"/>
    <property type="evidence" value="ECO:0007669"/>
    <property type="project" value="InterPro"/>
</dbReference>
<dbReference type="EMBL" id="JAWPEI010000105">
    <property type="protein sequence ID" value="KAK4706310.1"/>
    <property type="molecule type" value="Genomic_DNA"/>
</dbReference>
<sequence length="386" mass="44630">MSSHPAFNASSGIIKHDLPPLIWMKGLPFKIIFFLWRSWKGRIATDDNLRRMRINIVSRCWCCETQQIETMSHLFLTAYIAQKLWRYIASCAGLDIEGKNLMQTIKCWWYAKAPSKLRFVFRAIPALILWSLWKRRNHIKHGGQLHFEGLVQQVTKQIQILIMGRSTEIKVTGKSWSEMVTILGTYKPRLYYYIVKWKPLDVGRVKCNTDGASKGNPGESAYGFCFRDRNGDILHAQAKGIGFATNIEAEAREIQEALNVSAKKSYQNLVIETDSLTLHNIILRIWRVPWEIADIMEDIMKEMCLQKAKIKHIFREGNQMADYLANLAINQPDTQEFRSFSELPAAGKRIINMDKIQIPAIRLRTKQIRYQENPVTDIQTNRGGEL</sequence>
<comment type="caution">
    <text evidence="2">The sequence shown here is derived from an EMBL/GenBank/DDBJ whole genome shotgun (WGS) entry which is preliminary data.</text>
</comment>
<dbReference type="PANTHER" id="PTHR47723">
    <property type="entry name" value="OS05G0353850 PROTEIN"/>
    <property type="match status" value="1"/>
</dbReference>
<dbReference type="GO" id="GO:0004523">
    <property type="term" value="F:RNA-DNA hybrid ribonuclease activity"/>
    <property type="evidence" value="ECO:0007669"/>
    <property type="project" value="InterPro"/>
</dbReference>
<evidence type="ECO:0000313" key="2">
    <source>
        <dbReference type="EMBL" id="KAK4706310.1"/>
    </source>
</evidence>
<dbReference type="InterPro" id="IPR036397">
    <property type="entry name" value="RNaseH_sf"/>
</dbReference>
<evidence type="ECO:0000313" key="3">
    <source>
        <dbReference type="Proteomes" id="UP001311915"/>
    </source>
</evidence>
<protein>
    <recommendedName>
        <fullName evidence="1">RNase H type-1 domain-containing protein</fullName>
    </recommendedName>
</protein>
<dbReference type="InterPro" id="IPR044730">
    <property type="entry name" value="RNase_H-like_dom_plant"/>
</dbReference>
<gene>
    <name evidence="2" type="ORF">R3W88_034133</name>
</gene>
<dbReference type="Pfam" id="PF13456">
    <property type="entry name" value="RVT_3"/>
    <property type="match status" value="1"/>
</dbReference>
<proteinExistence type="predicted"/>
<dbReference type="InterPro" id="IPR053151">
    <property type="entry name" value="RNase_H-like"/>
</dbReference>
<dbReference type="SUPFAM" id="SSF53098">
    <property type="entry name" value="Ribonuclease H-like"/>
    <property type="match status" value="1"/>
</dbReference>
<reference evidence="2 3" key="1">
    <citation type="submission" date="2023-10" db="EMBL/GenBank/DDBJ databases">
        <title>Genome-Wide Identification Analysis in wild type Solanum Pinnatisectum Reveals Some Genes Defensing Phytophthora Infestans.</title>
        <authorList>
            <person name="Sun C."/>
        </authorList>
    </citation>
    <scope>NUCLEOTIDE SEQUENCE [LARGE SCALE GENOMIC DNA]</scope>
    <source>
        <strain evidence="2">LQN</strain>
        <tissue evidence="2">Leaf</tissue>
    </source>
</reference>
<dbReference type="PROSITE" id="PS50879">
    <property type="entry name" value="RNASE_H_1"/>
    <property type="match status" value="1"/>
</dbReference>
<organism evidence="2 3">
    <name type="scientific">Solanum pinnatisectum</name>
    <name type="common">tansyleaf nightshade</name>
    <dbReference type="NCBI Taxonomy" id="50273"/>
    <lineage>
        <taxon>Eukaryota</taxon>
        <taxon>Viridiplantae</taxon>
        <taxon>Streptophyta</taxon>
        <taxon>Embryophyta</taxon>
        <taxon>Tracheophyta</taxon>
        <taxon>Spermatophyta</taxon>
        <taxon>Magnoliopsida</taxon>
        <taxon>eudicotyledons</taxon>
        <taxon>Gunneridae</taxon>
        <taxon>Pentapetalae</taxon>
        <taxon>asterids</taxon>
        <taxon>lamiids</taxon>
        <taxon>Solanales</taxon>
        <taxon>Solanaceae</taxon>
        <taxon>Solanoideae</taxon>
        <taxon>Solaneae</taxon>
        <taxon>Solanum</taxon>
    </lineage>
</organism>
<feature type="domain" description="RNase H type-1" evidence="1">
    <location>
        <begin position="201"/>
        <end position="330"/>
    </location>
</feature>
<dbReference type="InterPro" id="IPR002156">
    <property type="entry name" value="RNaseH_domain"/>
</dbReference>
<dbReference type="InterPro" id="IPR012337">
    <property type="entry name" value="RNaseH-like_sf"/>
</dbReference>